<protein>
    <submittedName>
        <fullName evidence="1">RHS repeat-associated core domain-containing protein</fullName>
    </submittedName>
</protein>
<feature type="non-terminal residue" evidence="1">
    <location>
        <position position="219"/>
    </location>
</feature>
<feature type="non-terminal residue" evidence="1">
    <location>
        <position position="1"/>
    </location>
</feature>
<dbReference type="AlphaFoldDB" id="A0A4Y7U5Q8"/>
<dbReference type="EMBL" id="QWDN01000094">
    <property type="protein sequence ID" value="TEB41591.1"/>
    <property type="molecule type" value="Genomic_DNA"/>
</dbReference>
<evidence type="ECO:0000313" key="2">
    <source>
        <dbReference type="Proteomes" id="UP000298340"/>
    </source>
</evidence>
<accession>A0A4Y7U5Q8</accession>
<proteinExistence type="predicted"/>
<dbReference type="PANTHER" id="PTHR32305:SF15">
    <property type="entry name" value="PROTEIN RHSA-RELATED"/>
    <property type="match status" value="1"/>
</dbReference>
<reference evidence="1 2" key="1">
    <citation type="journal article" date="2018" name="Syst. Appl. Microbiol.">
        <title>Flavobacterium circumlabens sp. nov. and Flavobacterium cupreum sp. nov., two psychrotrophic species isolated from Antarctic environmental samples.</title>
        <authorList>
            <person name="Kralova S."/>
            <person name="Busse H.J."/>
            <person name="Svec P."/>
            <person name="Maslanova I."/>
            <person name="Stankova E."/>
            <person name="Bartak M."/>
            <person name="Sedlacek I."/>
        </authorList>
    </citation>
    <scope>NUCLEOTIDE SEQUENCE [LARGE SCALE GENOMIC DNA]</scope>
    <source>
        <strain evidence="1 2">CCM 8828</strain>
    </source>
</reference>
<organism evidence="1 2">
    <name type="scientific">Flavobacterium circumlabens</name>
    <dbReference type="NCBI Taxonomy" id="2133765"/>
    <lineage>
        <taxon>Bacteria</taxon>
        <taxon>Pseudomonadati</taxon>
        <taxon>Bacteroidota</taxon>
        <taxon>Flavobacteriia</taxon>
        <taxon>Flavobacteriales</taxon>
        <taxon>Flavobacteriaceae</taxon>
        <taxon>Flavobacterium</taxon>
    </lineage>
</organism>
<gene>
    <name evidence="1" type="ORF">D0809_24745</name>
</gene>
<dbReference type="Proteomes" id="UP000298340">
    <property type="component" value="Unassembled WGS sequence"/>
</dbReference>
<dbReference type="InterPro" id="IPR050708">
    <property type="entry name" value="T6SS_VgrG/RHS"/>
</dbReference>
<evidence type="ECO:0000313" key="1">
    <source>
        <dbReference type="EMBL" id="TEB41591.1"/>
    </source>
</evidence>
<dbReference type="PANTHER" id="PTHR32305">
    <property type="match status" value="1"/>
</dbReference>
<comment type="caution">
    <text evidence="1">The sequence shown here is derived from an EMBL/GenBank/DDBJ whole genome shotgun (WGS) entry which is preliminary data.</text>
</comment>
<dbReference type="Gene3D" id="2.180.10.10">
    <property type="entry name" value="RHS repeat-associated core"/>
    <property type="match status" value="1"/>
</dbReference>
<name>A0A4Y7U5Q8_9FLAO</name>
<sequence length="219" mass="24743">YEKNGLTTNAYDESLTYDRNGNIMSLKRKGDIDPQIQPIGIDDLVYTYAINTNQLGKVVDNSNNTSGFNDFNKTGDDYTYDANGNLITDKNKNITAITYNHLNLPKKITFGTTGTIEYIYNAAGQKVQKIVTETAKPIVTTDYLGGFQYKDNILEFFPTAEGYVKNTAGAYSYVFQYKDHLGNVRVTYSKNAQNVLEIIEENNYYPFGLKHKGYNEYVA</sequence>